<proteinExistence type="predicted"/>
<sequence>MSKPHIDAKYFVEGKVTETKEVFNKNHFAVGSPVLIQSYTSGPVAMRWGEEYGIVNEYNDTRLVITTVRWDGGHVDNTILLSELDDTFNVIPVKLLLEELTIASV</sequence>
<dbReference type="RefSeq" id="YP_009036685.1">
    <property type="nucleotide sequence ID" value="NC_024213.1"/>
</dbReference>
<reference evidence="2" key="1">
    <citation type="submission" date="2014-09" db="EMBL/GenBank/DDBJ databases">
        <authorList>
            <person name="Sauder A.B."/>
            <person name="McKenzie Q.R."/>
            <person name="Temple L.M."/>
            <person name="Alexis B.K."/>
            <person name="Al-Atrache Z."/>
            <person name="Lewis L.O."/>
            <person name="Loesser-Casey K.E."/>
            <person name="Mitchell K.J."/>
        </authorList>
    </citation>
    <scope>NUCLEOTIDE SEQUENCE [LARGE SCALE GENOMIC DNA]</scope>
</reference>
<protein>
    <submittedName>
        <fullName evidence="1">Uncharacterized protein</fullName>
    </submittedName>
</protein>
<keyword evidence="2" id="KW-1185">Reference proteome</keyword>
<dbReference type="Proteomes" id="UP000026900">
    <property type="component" value="Segment"/>
</dbReference>
<evidence type="ECO:0000313" key="1">
    <source>
        <dbReference type="EMBL" id="AHZ10254.1"/>
    </source>
</evidence>
<organism evidence="1 2">
    <name type="scientific">Bacillus phage Hakuna</name>
    <dbReference type="NCBI Taxonomy" id="1486659"/>
    <lineage>
        <taxon>Viruses</taxon>
        <taxon>Duplodnaviria</taxon>
        <taxon>Heunggongvirae</taxon>
        <taxon>Uroviricota</taxon>
        <taxon>Caudoviricetes</taxon>
        <taxon>Herelleviridae</taxon>
        <taxon>Bastillevirinae</taxon>
        <taxon>Wphvirus</taxon>
        <taxon>Wphvirus hakuna</taxon>
    </lineage>
</organism>
<dbReference type="GeneID" id="19526236"/>
<dbReference type="KEGG" id="vg:19526236"/>
<evidence type="ECO:0000313" key="2">
    <source>
        <dbReference type="Proteomes" id="UP000026900"/>
    </source>
</evidence>
<name>A0A024B0W2_9CAUD</name>
<accession>A0A024B0W2</accession>
<dbReference type="EMBL" id="KJ489399">
    <property type="protein sequence ID" value="AHZ10254.1"/>
    <property type="molecule type" value="Genomic_DNA"/>
</dbReference>